<keyword evidence="5" id="KW-1185">Reference proteome</keyword>
<dbReference type="Pfam" id="PF13419">
    <property type="entry name" value="HAD_2"/>
    <property type="match status" value="1"/>
</dbReference>
<evidence type="ECO:0000256" key="3">
    <source>
        <dbReference type="ARBA" id="ARBA00022842"/>
    </source>
</evidence>
<dbReference type="PRINTS" id="PR00413">
    <property type="entry name" value="HADHALOGNASE"/>
</dbReference>
<evidence type="ECO:0000313" key="4">
    <source>
        <dbReference type="EMBL" id="SHK08719.1"/>
    </source>
</evidence>
<dbReference type="PANTHER" id="PTHR46470">
    <property type="entry name" value="N-ACYLNEURAMINATE-9-PHOSPHATASE"/>
    <property type="match status" value="1"/>
</dbReference>
<name>A0A1M6PLA4_9BACT</name>
<dbReference type="NCBIfam" id="TIGR01549">
    <property type="entry name" value="HAD-SF-IA-v1"/>
    <property type="match status" value="1"/>
</dbReference>
<evidence type="ECO:0000256" key="1">
    <source>
        <dbReference type="ARBA" id="ARBA00001946"/>
    </source>
</evidence>
<organism evidence="4 5">
    <name type="scientific">Fibrobacter intestinalis</name>
    <dbReference type="NCBI Taxonomy" id="28122"/>
    <lineage>
        <taxon>Bacteria</taxon>
        <taxon>Pseudomonadati</taxon>
        <taxon>Fibrobacterota</taxon>
        <taxon>Fibrobacteria</taxon>
        <taxon>Fibrobacterales</taxon>
        <taxon>Fibrobacteraceae</taxon>
        <taxon>Fibrobacter</taxon>
    </lineage>
</organism>
<dbReference type="GO" id="GO:0016787">
    <property type="term" value="F:hydrolase activity"/>
    <property type="evidence" value="ECO:0007669"/>
    <property type="project" value="UniProtKB-KW"/>
</dbReference>
<dbReference type="InterPro" id="IPR006439">
    <property type="entry name" value="HAD-SF_hydro_IA"/>
</dbReference>
<dbReference type="SFLD" id="SFLDG01129">
    <property type="entry name" value="C1.5:_HAD__Beta-PGM__Phosphata"/>
    <property type="match status" value="1"/>
</dbReference>
<dbReference type="RefSeq" id="WP_073301588.1">
    <property type="nucleotide sequence ID" value="NZ_FRAW01000001.1"/>
</dbReference>
<dbReference type="Proteomes" id="UP000184275">
    <property type="component" value="Unassembled WGS sequence"/>
</dbReference>
<accession>A0A1M6PLA4</accession>
<dbReference type="GO" id="GO:0044281">
    <property type="term" value="P:small molecule metabolic process"/>
    <property type="evidence" value="ECO:0007669"/>
    <property type="project" value="UniProtKB-ARBA"/>
</dbReference>
<keyword evidence="2 4" id="KW-0378">Hydrolase</keyword>
<dbReference type="InterPro" id="IPR041492">
    <property type="entry name" value="HAD_2"/>
</dbReference>
<dbReference type="InterPro" id="IPR036412">
    <property type="entry name" value="HAD-like_sf"/>
</dbReference>
<gene>
    <name evidence="4" type="ORF">SAMN05720469_10125</name>
</gene>
<keyword evidence="3" id="KW-0460">Magnesium</keyword>
<comment type="cofactor">
    <cofactor evidence="1">
        <name>Mg(2+)</name>
        <dbReference type="ChEBI" id="CHEBI:18420"/>
    </cofactor>
</comment>
<dbReference type="SFLD" id="SFLDS00003">
    <property type="entry name" value="Haloacid_Dehalogenase"/>
    <property type="match status" value="1"/>
</dbReference>
<dbReference type="EMBL" id="FRAW01000001">
    <property type="protein sequence ID" value="SHK08719.1"/>
    <property type="molecule type" value="Genomic_DNA"/>
</dbReference>
<dbReference type="InterPro" id="IPR023214">
    <property type="entry name" value="HAD_sf"/>
</dbReference>
<dbReference type="AlphaFoldDB" id="A0A1M6PLA4"/>
<dbReference type="Gene3D" id="3.40.50.1000">
    <property type="entry name" value="HAD superfamily/HAD-like"/>
    <property type="match status" value="1"/>
</dbReference>
<sequence length="232" mass="26297">MRAIVFDLDNTLYPYSPCDLAGRSAVFETLRGTVEISRERFESLYAECDRFTKRAHPKTAAGHNRLLFCHHLCEVLNLPADIYDIPLYDAYWNAYLNAMQLFPGAKELLLQLQCVQIPLGICSDLTLHIQLRKLQRLGLTGVFQKIVTSEECGEEKPSPKMFQDILQKLGASPKEAVMIGDNYQRDILGAMRFGMRAILFGEKHPEVPSAMNFAELRTLLESPEFGVSFAHQ</sequence>
<dbReference type="Gene3D" id="1.10.150.520">
    <property type="match status" value="1"/>
</dbReference>
<dbReference type="SUPFAM" id="SSF56784">
    <property type="entry name" value="HAD-like"/>
    <property type="match status" value="1"/>
</dbReference>
<protein>
    <submittedName>
        <fullName evidence="4">Putative hydrolase of the HAD superfamily</fullName>
    </submittedName>
</protein>
<proteinExistence type="predicted"/>
<evidence type="ECO:0000256" key="2">
    <source>
        <dbReference type="ARBA" id="ARBA00022801"/>
    </source>
</evidence>
<evidence type="ECO:0000313" key="5">
    <source>
        <dbReference type="Proteomes" id="UP000184275"/>
    </source>
</evidence>
<dbReference type="InterPro" id="IPR051400">
    <property type="entry name" value="HAD-like_hydrolase"/>
</dbReference>
<reference evidence="5" key="1">
    <citation type="submission" date="2016-11" db="EMBL/GenBank/DDBJ databases">
        <authorList>
            <person name="Varghese N."/>
            <person name="Submissions S."/>
        </authorList>
    </citation>
    <scope>NUCLEOTIDE SEQUENCE [LARGE SCALE GENOMIC DNA]</scope>
    <source>
        <strain evidence="5">UWOS</strain>
    </source>
</reference>